<organism evidence="2 3">
    <name type="scientific">Strongylus vulgaris</name>
    <name type="common">Blood worm</name>
    <dbReference type="NCBI Taxonomy" id="40348"/>
    <lineage>
        <taxon>Eukaryota</taxon>
        <taxon>Metazoa</taxon>
        <taxon>Ecdysozoa</taxon>
        <taxon>Nematoda</taxon>
        <taxon>Chromadorea</taxon>
        <taxon>Rhabditida</taxon>
        <taxon>Rhabditina</taxon>
        <taxon>Rhabditomorpha</taxon>
        <taxon>Strongyloidea</taxon>
        <taxon>Strongylidae</taxon>
        <taxon>Strongylus</taxon>
    </lineage>
</organism>
<evidence type="ECO:0000259" key="1">
    <source>
        <dbReference type="Pfam" id="PF04942"/>
    </source>
</evidence>
<dbReference type="PANTHER" id="PTHR34150">
    <property type="entry name" value="PROTEIN CBG08832-RELATED"/>
    <property type="match status" value="1"/>
</dbReference>
<evidence type="ECO:0000313" key="2">
    <source>
        <dbReference type="EMBL" id="VDM69980.1"/>
    </source>
</evidence>
<dbReference type="SMART" id="SM00289">
    <property type="entry name" value="WR1"/>
    <property type="match status" value="6"/>
</dbReference>
<dbReference type="OrthoDB" id="5912039at2759"/>
<dbReference type="EMBL" id="UYYB01014269">
    <property type="protein sequence ID" value="VDM69980.1"/>
    <property type="molecule type" value="Genomic_DNA"/>
</dbReference>
<feature type="domain" description="CC" evidence="1">
    <location>
        <begin position="165"/>
        <end position="196"/>
    </location>
</feature>
<name>A0A3P7IAV1_STRVU</name>
<dbReference type="Proteomes" id="UP000270094">
    <property type="component" value="Unassembled WGS sequence"/>
</dbReference>
<feature type="non-terminal residue" evidence="2">
    <location>
        <position position="321"/>
    </location>
</feature>
<proteinExistence type="predicted"/>
<evidence type="ECO:0000313" key="3">
    <source>
        <dbReference type="Proteomes" id="UP000270094"/>
    </source>
</evidence>
<dbReference type="AlphaFoldDB" id="A0A3P7IAV1"/>
<dbReference type="Pfam" id="PF04942">
    <property type="entry name" value="CC"/>
    <property type="match status" value="1"/>
</dbReference>
<keyword evidence="3" id="KW-1185">Reference proteome</keyword>
<dbReference type="InterPro" id="IPR006150">
    <property type="entry name" value="Cys_repeat_1"/>
</dbReference>
<sequence length="321" mass="32291">MNEEYIKISPRWDGISYLGVFSDPIPCPTGAPPVGGCINGACATGYSCIQNQCCISPVTKNPFGKIQQIHSSVCPNGNQAAGGCVNGQCGAGYTCQNGLCCMGTTGSAVKCLDGSEAIGACIPSCTGGNCGNVQISYYCGTGYTCTTGNICCPISSELKQKKRKKSCPNGGEPIGPPVNGLCPEGYNLQGNQCCSNVTTSRCPDGSAGTPTVNGLCPAGTTLTGTVCCPAAAAGTGVLVGVCDAPSMAIGPCTPAGCGVGYACDNNPTNPQCCPVVNWRDPQFQIGPAVAGMCPLGYVAVYPPNTVEADGTNPGVCVDLQT</sequence>
<accession>A0A3P7IAV1</accession>
<dbReference type="InterPro" id="IPR007026">
    <property type="entry name" value="CC_domain"/>
</dbReference>
<protein>
    <recommendedName>
        <fullName evidence="1">CC domain-containing protein</fullName>
    </recommendedName>
</protein>
<reference evidence="2 3" key="1">
    <citation type="submission" date="2018-11" db="EMBL/GenBank/DDBJ databases">
        <authorList>
            <consortium name="Pathogen Informatics"/>
        </authorList>
    </citation>
    <scope>NUCLEOTIDE SEQUENCE [LARGE SCALE GENOMIC DNA]</scope>
</reference>
<gene>
    <name evidence="2" type="ORF">SVUK_LOCUS4978</name>
</gene>
<dbReference type="PANTHER" id="PTHR34150:SF7">
    <property type="entry name" value="PROTEIN CBG10108"/>
    <property type="match status" value="1"/>
</dbReference>